<organism evidence="1">
    <name type="scientific">Graphocephala atropunctata</name>
    <dbReference type="NCBI Taxonomy" id="36148"/>
    <lineage>
        <taxon>Eukaryota</taxon>
        <taxon>Metazoa</taxon>
        <taxon>Ecdysozoa</taxon>
        <taxon>Arthropoda</taxon>
        <taxon>Hexapoda</taxon>
        <taxon>Insecta</taxon>
        <taxon>Pterygota</taxon>
        <taxon>Neoptera</taxon>
        <taxon>Paraneoptera</taxon>
        <taxon>Hemiptera</taxon>
        <taxon>Auchenorrhyncha</taxon>
        <taxon>Membracoidea</taxon>
        <taxon>Cicadellidae</taxon>
        <taxon>Cicadellinae</taxon>
        <taxon>Cicadellini</taxon>
        <taxon>Graphocephala</taxon>
    </lineage>
</organism>
<evidence type="ECO:0000313" key="1">
    <source>
        <dbReference type="EMBL" id="JAT26604.1"/>
    </source>
</evidence>
<reference evidence="1" key="1">
    <citation type="submission" date="2015-11" db="EMBL/GenBank/DDBJ databases">
        <title>De novo transcriptome assembly of four potential Pierce s Disease insect vectors from Arizona vineyards.</title>
        <authorList>
            <person name="Tassone E.E."/>
        </authorList>
    </citation>
    <scope>NUCLEOTIDE SEQUENCE</scope>
</reference>
<dbReference type="EMBL" id="GEBQ01013373">
    <property type="protein sequence ID" value="JAT26604.1"/>
    <property type="molecule type" value="Transcribed_RNA"/>
</dbReference>
<feature type="non-terminal residue" evidence="1">
    <location>
        <position position="1"/>
    </location>
</feature>
<dbReference type="PANTHER" id="PTHR47510">
    <property type="entry name" value="REVERSE TRANSCRIPTASE DOMAIN-CONTAINING PROTEIN"/>
    <property type="match status" value="1"/>
</dbReference>
<gene>
    <name evidence="1" type="ORF">g.32910</name>
</gene>
<accession>A0A1B6LSL6</accession>
<proteinExistence type="predicted"/>
<protein>
    <recommendedName>
        <fullName evidence="2">Reverse transcriptase domain-containing protein</fullName>
    </recommendedName>
</protein>
<dbReference type="AlphaFoldDB" id="A0A1B6LSL6"/>
<dbReference type="PANTHER" id="PTHR47510:SF3">
    <property type="entry name" value="ENDO_EXONUCLEASE_PHOSPHATASE DOMAIN-CONTAINING PROTEIN"/>
    <property type="match status" value="1"/>
</dbReference>
<feature type="non-terminal residue" evidence="1">
    <location>
        <position position="213"/>
    </location>
</feature>
<sequence length="213" mass="24486">NLKNEKQELIQLSKFARQSKNSKIFKYVGNRNKLFKRKMLKTKKTFYDHKIKNAKNISKATWKVINSEVGNKISHHYGNITLNIDDMIYSNPNTISRQFNHYYLNVINDMIDNQSKDQICSSTDEIGNEEHIRFQPVFHLAPTSESEIEGIIDSLKNKNSCGQDEIPTSILKGAKKSLSKILSYLINSSFVNGKFPNSLKISKIIPIYKKGNK</sequence>
<name>A0A1B6LSL6_9HEMI</name>
<evidence type="ECO:0008006" key="2">
    <source>
        <dbReference type="Google" id="ProtNLM"/>
    </source>
</evidence>